<dbReference type="OrthoDB" id="10251508at2759"/>
<evidence type="ECO:0000256" key="5">
    <source>
        <dbReference type="ARBA" id="ARBA00022842"/>
    </source>
</evidence>
<dbReference type="OMA" id="TRNNCII"/>
<evidence type="ECO:0000256" key="6">
    <source>
        <dbReference type="ARBA" id="ARBA00022946"/>
    </source>
</evidence>
<evidence type="ECO:0000256" key="10">
    <source>
        <dbReference type="RuleBase" id="RU366042"/>
    </source>
</evidence>
<keyword evidence="5 10" id="KW-0460">Magnesium</keyword>
<dbReference type="InterPro" id="IPR039204">
    <property type="entry name" value="MRS2-like"/>
</dbReference>
<evidence type="ECO:0000256" key="4">
    <source>
        <dbReference type="ARBA" id="ARBA00022692"/>
    </source>
</evidence>
<dbReference type="Proteomes" id="UP000053201">
    <property type="component" value="Unassembled WGS sequence"/>
</dbReference>
<comment type="similarity">
    <text evidence="2 10">Belongs to the CorA metal ion transporter (MIT) (TC 1.A.35) family.</text>
</comment>
<keyword evidence="4 10" id="KW-0812">Transmembrane</keyword>
<feature type="coiled-coil region" evidence="11">
    <location>
        <begin position="255"/>
        <end position="282"/>
    </location>
</feature>
<dbReference type="eggNOG" id="KOG2662">
    <property type="taxonomic scope" value="Eukaryota"/>
</dbReference>
<keyword evidence="11" id="KW-0175">Coiled coil</keyword>
<keyword evidence="7 10" id="KW-1133">Transmembrane helix</keyword>
<feature type="transmembrane region" description="Helical" evidence="10">
    <location>
        <begin position="411"/>
        <end position="430"/>
    </location>
</feature>
<keyword evidence="10" id="KW-0999">Mitochondrion inner membrane</keyword>
<keyword evidence="10" id="KW-0496">Mitochondrion</keyword>
<accession>A0A0L0HVR3</accession>
<comment type="subcellular location">
    <subcellularLocation>
        <location evidence="1">Membrane</location>
        <topology evidence="1">Multi-pass membrane protein</topology>
    </subcellularLocation>
    <subcellularLocation>
        <location evidence="10">Mitochondrion inner membrane</location>
        <topology evidence="10">Multi-pass membrane protein</topology>
    </subcellularLocation>
</comment>
<proteinExistence type="inferred from homology"/>
<evidence type="ECO:0000256" key="11">
    <source>
        <dbReference type="SAM" id="Coils"/>
    </source>
</evidence>
<evidence type="ECO:0000256" key="1">
    <source>
        <dbReference type="ARBA" id="ARBA00004141"/>
    </source>
</evidence>
<evidence type="ECO:0000313" key="13">
    <source>
        <dbReference type="EMBL" id="KND04990.1"/>
    </source>
</evidence>
<reference evidence="13 14" key="1">
    <citation type="submission" date="2009-08" db="EMBL/GenBank/DDBJ databases">
        <title>The Genome Sequence of Spizellomyces punctatus strain DAOM BR117.</title>
        <authorList>
            <consortium name="The Broad Institute Genome Sequencing Platform"/>
            <person name="Russ C."/>
            <person name="Cuomo C."/>
            <person name="Shea T."/>
            <person name="Young S.K."/>
            <person name="Zeng Q."/>
            <person name="Koehrsen M."/>
            <person name="Haas B."/>
            <person name="Borodovsky M."/>
            <person name="Guigo R."/>
            <person name="Alvarado L."/>
            <person name="Berlin A."/>
            <person name="Bochicchio J."/>
            <person name="Borenstein D."/>
            <person name="Chapman S."/>
            <person name="Chen Z."/>
            <person name="Engels R."/>
            <person name="Freedman E."/>
            <person name="Gellesch M."/>
            <person name="Goldberg J."/>
            <person name="Griggs A."/>
            <person name="Gujja S."/>
            <person name="Heiman D."/>
            <person name="Hepburn T."/>
            <person name="Howarth C."/>
            <person name="Jen D."/>
            <person name="Larson L."/>
            <person name="Lewis B."/>
            <person name="Mehta T."/>
            <person name="Park D."/>
            <person name="Pearson M."/>
            <person name="Roberts A."/>
            <person name="Saif S."/>
            <person name="Shenoy N."/>
            <person name="Sisk P."/>
            <person name="Stolte C."/>
            <person name="Sykes S."/>
            <person name="Thomson T."/>
            <person name="Walk T."/>
            <person name="White J."/>
            <person name="Yandava C."/>
            <person name="Burger G."/>
            <person name="Gray M.W."/>
            <person name="Holland P.W.H."/>
            <person name="King N."/>
            <person name="Lang F.B.F."/>
            <person name="Roger A.J."/>
            <person name="Ruiz-Trillo I."/>
            <person name="Lander E."/>
            <person name="Nusbaum C."/>
        </authorList>
    </citation>
    <scope>NUCLEOTIDE SEQUENCE [LARGE SCALE GENOMIC DNA]</scope>
    <source>
        <strain evidence="13 14">DAOM BR117</strain>
    </source>
</reference>
<dbReference type="STRING" id="645134.A0A0L0HVR3"/>
<sequence>MSVPRFLPALIGRIRSSRNCLIQRTTVVRSEKVICSRTQLPYMNDCTAWRSFNSTRPLKLDTSGKETSQPRNAAASGPTPPERSSTALPPKDSMHRRSLGESVSFSRVDVGAQPIPSTNIPGTKKTLKLKALIFDANGDLQRPLEGEFSKIGICSRHSLQPRDLRKMDNTYSEQLPTILVREKAILVNLLHFKALIKADMTIMADSLGSNSYSSDFLQELCTNLKIQEGSYEFRALETILLNVIAALQAEQLELFSRVTQTLERLDERVDEEELKALLLSRRGVDQFAIKVNAIRGVFIDILNNDEDLAGMYLTAKAAGQPKKVSDHIEAELLFEHYLNLTDEISNATHQLSTNISATQAITNIVLDSRRNQLINYELKATLATVAISTGALVASIFGMNLTTNLEQTQGVFWAVTTSAIIIAVSFYVIAATRLRRLIAAGGFKKRNSL</sequence>
<dbReference type="CDD" id="cd12823">
    <property type="entry name" value="Mrs2_Mfm1p-like"/>
    <property type="match status" value="1"/>
</dbReference>
<dbReference type="GO" id="GO:0015095">
    <property type="term" value="F:magnesium ion transmembrane transporter activity"/>
    <property type="evidence" value="ECO:0007669"/>
    <property type="project" value="TreeGrafter"/>
</dbReference>
<keyword evidence="14" id="KW-1185">Reference proteome</keyword>
<dbReference type="GO" id="GO:0045016">
    <property type="term" value="P:mitochondrial magnesium ion transmembrane transport"/>
    <property type="evidence" value="ECO:0007669"/>
    <property type="project" value="TreeGrafter"/>
</dbReference>
<protein>
    <recommendedName>
        <fullName evidence="10">Magnesium transporter</fullName>
    </recommendedName>
</protein>
<feature type="transmembrane region" description="Helical" evidence="10">
    <location>
        <begin position="378"/>
        <end position="399"/>
    </location>
</feature>
<dbReference type="Gene3D" id="2.40.128.330">
    <property type="match status" value="1"/>
</dbReference>
<dbReference type="PANTHER" id="PTHR13890:SF0">
    <property type="entry name" value="MAGNESIUM TRANSPORTER MRS2 HOMOLOG, MITOCHONDRIAL"/>
    <property type="match status" value="1"/>
</dbReference>
<dbReference type="Gene3D" id="1.20.58.340">
    <property type="entry name" value="Magnesium transport protein CorA, transmembrane region"/>
    <property type="match status" value="1"/>
</dbReference>
<evidence type="ECO:0000256" key="2">
    <source>
        <dbReference type="ARBA" id="ARBA00009765"/>
    </source>
</evidence>
<feature type="region of interest" description="Disordered" evidence="12">
    <location>
        <begin position="57"/>
        <end position="100"/>
    </location>
</feature>
<gene>
    <name evidence="13" type="ORF">SPPG_00673</name>
</gene>
<dbReference type="VEuPathDB" id="FungiDB:SPPG_00673"/>
<dbReference type="GO" id="GO:0005743">
    <property type="term" value="C:mitochondrial inner membrane"/>
    <property type="evidence" value="ECO:0007669"/>
    <property type="project" value="UniProtKB-SubCell"/>
</dbReference>
<evidence type="ECO:0000256" key="12">
    <source>
        <dbReference type="SAM" id="MobiDB-lite"/>
    </source>
</evidence>
<keyword evidence="8 10" id="KW-0406">Ion transport</keyword>
<dbReference type="Pfam" id="PF22099">
    <property type="entry name" value="MRS2-like"/>
    <property type="match status" value="1"/>
</dbReference>
<dbReference type="AlphaFoldDB" id="A0A0L0HVR3"/>
<evidence type="ECO:0000256" key="9">
    <source>
        <dbReference type="ARBA" id="ARBA00023136"/>
    </source>
</evidence>
<dbReference type="EMBL" id="KQ257450">
    <property type="protein sequence ID" value="KND04990.1"/>
    <property type="molecule type" value="Genomic_DNA"/>
</dbReference>
<dbReference type="FunCoup" id="A0A0L0HVR3">
    <property type="interactions" value="230"/>
</dbReference>
<evidence type="ECO:0000313" key="14">
    <source>
        <dbReference type="Proteomes" id="UP000053201"/>
    </source>
</evidence>
<dbReference type="PANTHER" id="PTHR13890">
    <property type="entry name" value="RNA SPLICING PROTEIN MRS2, MITOCHONDRIAL"/>
    <property type="match status" value="1"/>
</dbReference>
<organism evidence="13 14">
    <name type="scientific">Spizellomyces punctatus (strain DAOM BR117)</name>
    <dbReference type="NCBI Taxonomy" id="645134"/>
    <lineage>
        <taxon>Eukaryota</taxon>
        <taxon>Fungi</taxon>
        <taxon>Fungi incertae sedis</taxon>
        <taxon>Chytridiomycota</taxon>
        <taxon>Chytridiomycota incertae sedis</taxon>
        <taxon>Chytridiomycetes</taxon>
        <taxon>Spizellomycetales</taxon>
        <taxon>Spizellomycetaceae</taxon>
        <taxon>Spizellomyces</taxon>
    </lineage>
</organism>
<evidence type="ECO:0000256" key="7">
    <source>
        <dbReference type="ARBA" id="ARBA00022989"/>
    </source>
</evidence>
<dbReference type="InParanoid" id="A0A0L0HVR3"/>
<name>A0A0L0HVR3_SPIPD</name>
<dbReference type="RefSeq" id="XP_016613029.1">
    <property type="nucleotide sequence ID" value="XM_016749000.1"/>
</dbReference>
<keyword evidence="6" id="KW-0809">Transit peptide</keyword>
<keyword evidence="9 10" id="KW-0472">Membrane</keyword>
<dbReference type="GeneID" id="27684385"/>
<keyword evidence="3 10" id="KW-0813">Transport</keyword>
<evidence type="ECO:0000256" key="3">
    <source>
        <dbReference type="ARBA" id="ARBA00022448"/>
    </source>
</evidence>
<evidence type="ECO:0000256" key="8">
    <source>
        <dbReference type="ARBA" id="ARBA00023065"/>
    </source>
</evidence>